<dbReference type="Proteomes" id="UP000321820">
    <property type="component" value="Chromosome"/>
</dbReference>
<dbReference type="Pfam" id="PF00149">
    <property type="entry name" value="Metallophos"/>
    <property type="match status" value="1"/>
</dbReference>
<evidence type="ECO:0000256" key="2">
    <source>
        <dbReference type="ARBA" id="ARBA00022801"/>
    </source>
</evidence>
<dbReference type="InterPro" id="IPR051558">
    <property type="entry name" value="Metallophosphoesterase_PAP"/>
</dbReference>
<keyword evidence="1" id="KW-0732">Signal</keyword>
<evidence type="ECO:0000313" key="4">
    <source>
        <dbReference type="EMBL" id="QEE28904.1"/>
    </source>
</evidence>
<proteinExistence type="predicted"/>
<sequence>MNRPGEWSRRRFLLQTAKFSALAYFGSSQARSSVIEASSPDPQAHHVLMLGDWGTVSDLDQQIAVALAMKQWCSDYGIKPDALLMLGDNFYGEMPGGVNSDRWLKQFEQMYPSSSFPGPVYPVLGNHDYERLRGNKVETQLAYTQRSSRWSMPHRWYTVQVPKQNPLLTIFCLDSNLPGSKGLDPWPWSFVMTKEEHEQQNKWLEEQLNSPRSTPFLAVAAHHPLYSNGIHRDNRALIEEWDLLLRHHQVDLYLSGHDHDLQHLEFHGHPTSFVVSGGGGARLAGWNTQPTPRGWGHRVLGFTDLELSHERLTIRHIAKNAATLYEFSKNRADAPHT</sequence>
<dbReference type="PROSITE" id="PS51318">
    <property type="entry name" value="TAT"/>
    <property type="match status" value="1"/>
</dbReference>
<dbReference type="InterPro" id="IPR029052">
    <property type="entry name" value="Metallo-depent_PP-like"/>
</dbReference>
<dbReference type="GO" id="GO:0016787">
    <property type="term" value="F:hydrolase activity"/>
    <property type="evidence" value="ECO:0007669"/>
    <property type="project" value="UniProtKB-KW"/>
</dbReference>
<dbReference type="RefSeq" id="WP_147648102.1">
    <property type="nucleotide sequence ID" value="NZ_CP042806.1"/>
</dbReference>
<organism evidence="4 5">
    <name type="scientific">Terriglobus albidus</name>
    <dbReference type="NCBI Taxonomy" id="1592106"/>
    <lineage>
        <taxon>Bacteria</taxon>
        <taxon>Pseudomonadati</taxon>
        <taxon>Acidobacteriota</taxon>
        <taxon>Terriglobia</taxon>
        <taxon>Terriglobales</taxon>
        <taxon>Acidobacteriaceae</taxon>
        <taxon>Terriglobus</taxon>
    </lineage>
</organism>
<name>A0A5B9EB41_9BACT</name>
<dbReference type="PANTHER" id="PTHR10161:SF14">
    <property type="entry name" value="TARTRATE-RESISTANT ACID PHOSPHATASE TYPE 5"/>
    <property type="match status" value="1"/>
</dbReference>
<dbReference type="Gene3D" id="3.60.21.10">
    <property type="match status" value="1"/>
</dbReference>
<dbReference type="InterPro" id="IPR004843">
    <property type="entry name" value="Calcineurin-like_PHP"/>
</dbReference>
<accession>A0A5B9EB41</accession>
<dbReference type="InterPro" id="IPR006311">
    <property type="entry name" value="TAT_signal"/>
</dbReference>
<evidence type="ECO:0000259" key="3">
    <source>
        <dbReference type="Pfam" id="PF00149"/>
    </source>
</evidence>
<evidence type="ECO:0000313" key="5">
    <source>
        <dbReference type="Proteomes" id="UP000321820"/>
    </source>
</evidence>
<gene>
    <name evidence="4" type="ORF">FTW19_13400</name>
</gene>
<evidence type="ECO:0000256" key="1">
    <source>
        <dbReference type="ARBA" id="ARBA00022729"/>
    </source>
</evidence>
<feature type="domain" description="Calcineurin-like phosphoesterase" evidence="3">
    <location>
        <begin position="47"/>
        <end position="260"/>
    </location>
</feature>
<protein>
    <submittedName>
        <fullName evidence="4">Acid phosphatase</fullName>
    </submittedName>
</protein>
<reference evidence="4 5" key="1">
    <citation type="submission" date="2019-08" db="EMBL/GenBank/DDBJ databases">
        <title>Complete genome sequence of Terriglobus albidus strain ORNL.</title>
        <authorList>
            <person name="Podar M."/>
        </authorList>
    </citation>
    <scope>NUCLEOTIDE SEQUENCE [LARGE SCALE GENOMIC DNA]</scope>
    <source>
        <strain evidence="4 5">ORNL</strain>
    </source>
</reference>
<keyword evidence="5" id="KW-1185">Reference proteome</keyword>
<dbReference type="KEGG" id="talb:FTW19_13400"/>
<dbReference type="PANTHER" id="PTHR10161">
    <property type="entry name" value="TARTRATE-RESISTANT ACID PHOSPHATASE TYPE 5"/>
    <property type="match status" value="1"/>
</dbReference>
<dbReference type="EMBL" id="CP042806">
    <property type="protein sequence ID" value="QEE28904.1"/>
    <property type="molecule type" value="Genomic_DNA"/>
</dbReference>
<dbReference type="AlphaFoldDB" id="A0A5B9EB41"/>
<dbReference type="SUPFAM" id="SSF56300">
    <property type="entry name" value="Metallo-dependent phosphatases"/>
    <property type="match status" value="1"/>
</dbReference>
<keyword evidence="2" id="KW-0378">Hydrolase</keyword>
<dbReference type="OrthoDB" id="9809781at2"/>